<keyword evidence="3" id="KW-1185">Reference proteome</keyword>
<sequence length="228" mass="25620">MKALILAGGFGKRLRPLTDDKPKPLIEISGKPILEWQIIWLRNYGISSFIILGGYKKEVLMEWISKNCGKLKVSCLLSMEEEPLGTAGAIYNVKQFLNDEFIVINGDILTNLNLDYLKEPEGVASIALVPLRSPYGVVQTSGKHVVSFVEKPILNDYWINAGVYLLKSKALEYLPEKGDIEKLTFPILAEKKLLVGKKFDNVYWRSIDSVKDVEEASEEIGKAFKDLV</sequence>
<gene>
    <name evidence="2" type="ORF">CM19_04965</name>
</gene>
<reference evidence="2 3" key="1">
    <citation type="submission" date="2014-03" db="EMBL/GenBank/DDBJ databases">
        <title>Draft genome sequence of the novel thermoacidophilic archaea Acidianus copahuensis ALE1 strain, isolated from Copahue volcanic area in Neuquen Argentina.</title>
        <authorList>
            <person name="Urbieta M.S."/>
            <person name="Rascovan N."/>
            <person name="Castro C."/>
            <person name="Revale S."/>
            <person name="Giaveno M.A."/>
            <person name="Vazquez M.P."/>
            <person name="Donati E.R."/>
        </authorList>
    </citation>
    <scope>NUCLEOTIDE SEQUENCE [LARGE SCALE GENOMIC DNA]</scope>
    <source>
        <strain evidence="2 3">ALE1</strain>
    </source>
</reference>
<dbReference type="Proteomes" id="UP000024332">
    <property type="component" value="Unassembled WGS sequence"/>
</dbReference>
<protein>
    <submittedName>
        <fullName evidence="2">Nucleotidyltransferase</fullName>
    </submittedName>
</protein>
<evidence type="ECO:0000313" key="3">
    <source>
        <dbReference type="Proteomes" id="UP000024332"/>
    </source>
</evidence>
<accession>A0A031LM73</accession>
<dbReference type="SUPFAM" id="SSF53448">
    <property type="entry name" value="Nucleotide-diphospho-sugar transferases"/>
    <property type="match status" value="1"/>
</dbReference>
<dbReference type="PANTHER" id="PTHR22572">
    <property type="entry name" value="SUGAR-1-PHOSPHATE GUANYL TRANSFERASE"/>
    <property type="match status" value="1"/>
</dbReference>
<evidence type="ECO:0000259" key="1">
    <source>
        <dbReference type="Pfam" id="PF00483"/>
    </source>
</evidence>
<feature type="domain" description="Nucleotidyl transferase" evidence="1">
    <location>
        <begin position="2"/>
        <end position="220"/>
    </location>
</feature>
<dbReference type="GO" id="GO:0016740">
    <property type="term" value="F:transferase activity"/>
    <property type="evidence" value="ECO:0007669"/>
    <property type="project" value="UniProtKB-KW"/>
</dbReference>
<dbReference type="EMBL" id="JFZT01000039">
    <property type="protein sequence ID" value="EZQ06748.1"/>
    <property type="molecule type" value="Genomic_DNA"/>
</dbReference>
<dbReference type="InterPro" id="IPR050486">
    <property type="entry name" value="Mannose-1P_guanyltransferase"/>
</dbReference>
<evidence type="ECO:0000313" key="2">
    <source>
        <dbReference type="EMBL" id="EZQ06748.1"/>
    </source>
</evidence>
<organism evidence="2 3">
    <name type="scientific">Candidatus Acidianus copahuensis</name>
    <dbReference type="NCBI Taxonomy" id="1160895"/>
    <lineage>
        <taxon>Archaea</taxon>
        <taxon>Thermoproteota</taxon>
        <taxon>Thermoprotei</taxon>
        <taxon>Sulfolobales</taxon>
        <taxon>Sulfolobaceae</taxon>
        <taxon>Acidianus</taxon>
    </lineage>
</organism>
<dbReference type="Pfam" id="PF00483">
    <property type="entry name" value="NTP_transferase"/>
    <property type="match status" value="1"/>
</dbReference>
<dbReference type="InterPro" id="IPR029044">
    <property type="entry name" value="Nucleotide-diphossugar_trans"/>
</dbReference>
<dbReference type="RefSeq" id="WP_048099276.1">
    <property type="nucleotide sequence ID" value="NZ_JFZT01000039.1"/>
</dbReference>
<dbReference type="CDD" id="cd04181">
    <property type="entry name" value="NTP_transferase"/>
    <property type="match status" value="1"/>
</dbReference>
<name>A0A031LM73_9CREN</name>
<dbReference type="Gene3D" id="3.90.550.10">
    <property type="entry name" value="Spore Coat Polysaccharide Biosynthesis Protein SpsA, Chain A"/>
    <property type="match status" value="1"/>
</dbReference>
<comment type="caution">
    <text evidence="2">The sequence shown here is derived from an EMBL/GenBank/DDBJ whole genome shotgun (WGS) entry which is preliminary data.</text>
</comment>
<dbReference type="STRING" id="1160895.CM19_04965"/>
<dbReference type="AlphaFoldDB" id="A0A031LM73"/>
<keyword evidence="2" id="KW-0808">Transferase</keyword>
<dbReference type="OrthoDB" id="15372at2157"/>
<proteinExistence type="predicted"/>
<dbReference type="InterPro" id="IPR005835">
    <property type="entry name" value="NTP_transferase_dom"/>
</dbReference>